<dbReference type="Proteomes" id="UP001303532">
    <property type="component" value="Chromosome"/>
</dbReference>
<protein>
    <recommendedName>
        <fullName evidence="4">Tetratricopeptide repeat protein</fullName>
    </recommendedName>
</protein>
<name>A0ABZ0KX36_9BACL</name>
<reference evidence="2 3" key="1">
    <citation type="submission" date="2023-01" db="EMBL/GenBank/DDBJ databases">
        <title>Sporosarcina sp. nov., isolated from Korean tranditional fermented seafood 'Jeotgal'.</title>
        <authorList>
            <person name="Yang A.-I."/>
        </authorList>
    </citation>
    <scope>NUCLEOTIDE SEQUENCE [LARGE SCALE GENOMIC DNA]</scope>
    <source>
        <strain evidence="2 3">B2O-1</strain>
    </source>
</reference>
<organism evidence="2 3">
    <name type="scientific">Sporosarcina jeotgali</name>
    <dbReference type="NCBI Taxonomy" id="3020056"/>
    <lineage>
        <taxon>Bacteria</taxon>
        <taxon>Bacillati</taxon>
        <taxon>Bacillota</taxon>
        <taxon>Bacilli</taxon>
        <taxon>Bacillales</taxon>
        <taxon>Caryophanaceae</taxon>
        <taxon>Sporosarcina</taxon>
    </lineage>
</organism>
<keyword evidence="1" id="KW-1133">Transmembrane helix</keyword>
<feature type="transmembrane region" description="Helical" evidence="1">
    <location>
        <begin position="36"/>
        <end position="59"/>
    </location>
</feature>
<keyword evidence="1" id="KW-0812">Transmembrane</keyword>
<gene>
    <name evidence="2" type="ORF">PGH26_01370</name>
</gene>
<dbReference type="RefSeq" id="WP_323692248.1">
    <property type="nucleotide sequence ID" value="NZ_CP116341.1"/>
</dbReference>
<proteinExistence type="predicted"/>
<dbReference type="EMBL" id="CP116341">
    <property type="protein sequence ID" value="WOV84599.1"/>
    <property type="molecule type" value="Genomic_DNA"/>
</dbReference>
<keyword evidence="1" id="KW-0472">Membrane</keyword>
<feature type="transmembrane region" description="Helical" evidence="1">
    <location>
        <begin position="12"/>
        <end position="30"/>
    </location>
</feature>
<evidence type="ECO:0000313" key="3">
    <source>
        <dbReference type="Proteomes" id="UP001303532"/>
    </source>
</evidence>
<evidence type="ECO:0000313" key="2">
    <source>
        <dbReference type="EMBL" id="WOV84599.1"/>
    </source>
</evidence>
<sequence length="221" mass="25031">MKDNPFLIRGAARWLLLFGGGVLLTVILLFANIPFWAVFVIVMAVYMAITLGWPIYIIYGTKNLDKIDKFLTKNRSNTLFAYAYAIAHESDETIIETIETVLQTHKQPKVQAVYAANLAVWQQDMEALHRLAIHLPTADYVNYYTASALLMEGNLERAQTLQTAIKKQWMKHALQASIAKQSGDQTAYRKEVELSTSHACGIQHYVLVSLFQRQDQVSPII</sequence>
<evidence type="ECO:0000256" key="1">
    <source>
        <dbReference type="SAM" id="Phobius"/>
    </source>
</evidence>
<accession>A0ABZ0KX36</accession>
<keyword evidence="3" id="KW-1185">Reference proteome</keyword>
<evidence type="ECO:0008006" key="4">
    <source>
        <dbReference type="Google" id="ProtNLM"/>
    </source>
</evidence>